<dbReference type="InterPro" id="IPR027012">
    <property type="entry name" value="Enkurin_dom"/>
</dbReference>
<evidence type="ECO:0000256" key="3">
    <source>
        <dbReference type="ARBA" id="ARBA00022490"/>
    </source>
</evidence>
<accession>A0A6I9WEJ8</accession>
<evidence type="ECO:0000313" key="8">
    <source>
        <dbReference type="RefSeq" id="XP_011630219.1"/>
    </source>
</evidence>
<evidence type="ECO:0000259" key="6">
    <source>
        <dbReference type="PROSITE" id="PS51665"/>
    </source>
</evidence>
<dbReference type="PROSITE" id="PS51665">
    <property type="entry name" value="ENKURIN"/>
    <property type="match status" value="1"/>
</dbReference>
<evidence type="ECO:0000256" key="4">
    <source>
        <dbReference type="ARBA" id="ARBA00023212"/>
    </source>
</evidence>
<keyword evidence="3" id="KW-0963">Cytoplasm</keyword>
<reference evidence="8" key="1">
    <citation type="submission" date="2025-08" db="UniProtKB">
        <authorList>
            <consortium name="RefSeq"/>
        </authorList>
    </citation>
    <scope>IDENTIFICATION</scope>
</reference>
<evidence type="ECO:0000256" key="1">
    <source>
        <dbReference type="ARBA" id="ARBA00004138"/>
    </source>
</evidence>
<dbReference type="Proteomes" id="UP000504615">
    <property type="component" value="Unplaced"/>
</dbReference>
<dbReference type="GO" id="GO:0005516">
    <property type="term" value="F:calmodulin binding"/>
    <property type="evidence" value="ECO:0007669"/>
    <property type="project" value="TreeGrafter"/>
</dbReference>
<gene>
    <name evidence="8" type="primary">LOC105422520</name>
</gene>
<dbReference type="KEGG" id="pbar:105422520"/>
<dbReference type="GO" id="GO:0005879">
    <property type="term" value="C:axonemal microtubule"/>
    <property type="evidence" value="ECO:0007669"/>
    <property type="project" value="TreeGrafter"/>
</dbReference>
<feature type="domain" description="Enkurin" evidence="6">
    <location>
        <begin position="74"/>
        <end position="166"/>
    </location>
</feature>
<dbReference type="AlphaFoldDB" id="A0A6I9WEJ8"/>
<dbReference type="PANTHER" id="PTHR21490">
    <property type="entry name" value="ENKURIN-RELATED"/>
    <property type="match status" value="1"/>
</dbReference>
<dbReference type="GeneID" id="105422520"/>
<dbReference type="InterPro" id="IPR052102">
    <property type="entry name" value="Enkurin_domain-protein"/>
</dbReference>
<proteinExistence type="predicted"/>
<evidence type="ECO:0000256" key="2">
    <source>
        <dbReference type="ARBA" id="ARBA00004245"/>
    </source>
</evidence>
<keyword evidence="5" id="KW-0966">Cell projection</keyword>
<comment type="subcellular location">
    <subcellularLocation>
        <location evidence="1">Cell projection</location>
        <location evidence="1">Cilium</location>
    </subcellularLocation>
    <subcellularLocation>
        <location evidence="2">Cytoplasm</location>
        <location evidence="2">Cytoskeleton</location>
    </subcellularLocation>
</comment>
<dbReference type="OrthoDB" id="2123594at2759"/>
<dbReference type="PANTHER" id="PTHR21490:SF0">
    <property type="entry name" value="ENKURIN"/>
    <property type="match status" value="1"/>
</dbReference>
<protein>
    <submittedName>
        <fullName evidence="8">Enkurin isoform X1</fullName>
    </submittedName>
</protein>
<evidence type="ECO:0000256" key="5">
    <source>
        <dbReference type="ARBA" id="ARBA00023273"/>
    </source>
</evidence>
<sequence>MADPLEKLTVVREKNFVKQNILCVKRSYPAEPKRRFVDTRYGDMHDLKSSGLYPVYIHKKNYGRVPRFIAINAKRRMETEMIVQRDVLKGDEISKLSACRYIDKKERKMLLDGMKQKWEEAMKLFQGLPFLTDTPPKAQRKTEMERELQQLEKDIKIIEQHPHIYVYDDTTHNE</sequence>
<keyword evidence="4" id="KW-0206">Cytoskeleton</keyword>
<keyword evidence="7" id="KW-1185">Reference proteome</keyword>
<evidence type="ECO:0000313" key="7">
    <source>
        <dbReference type="Proteomes" id="UP000504615"/>
    </source>
</evidence>
<name>A0A6I9WEJ8_9HYME</name>
<dbReference type="GO" id="GO:0001669">
    <property type="term" value="C:acrosomal vesicle"/>
    <property type="evidence" value="ECO:0007669"/>
    <property type="project" value="TreeGrafter"/>
</dbReference>
<organism evidence="7 8">
    <name type="scientific">Pogonomyrmex barbatus</name>
    <name type="common">red harvester ant</name>
    <dbReference type="NCBI Taxonomy" id="144034"/>
    <lineage>
        <taxon>Eukaryota</taxon>
        <taxon>Metazoa</taxon>
        <taxon>Ecdysozoa</taxon>
        <taxon>Arthropoda</taxon>
        <taxon>Hexapoda</taxon>
        <taxon>Insecta</taxon>
        <taxon>Pterygota</taxon>
        <taxon>Neoptera</taxon>
        <taxon>Endopterygota</taxon>
        <taxon>Hymenoptera</taxon>
        <taxon>Apocrita</taxon>
        <taxon>Aculeata</taxon>
        <taxon>Formicoidea</taxon>
        <taxon>Formicidae</taxon>
        <taxon>Myrmicinae</taxon>
        <taxon>Pogonomyrmex</taxon>
    </lineage>
</organism>
<dbReference type="Pfam" id="PF13864">
    <property type="entry name" value="Enkurin"/>
    <property type="match status" value="1"/>
</dbReference>
<dbReference type="RefSeq" id="XP_011630219.1">
    <property type="nucleotide sequence ID" value="XM_011631917.1"/>
</dbReference>